<feature type="compositionally biased region" description="Basic and acidic residues" evidence="1">
    <location>
        <begin position="208"/>
        <end position="223"/>
    </location>
</feature>
<dbReference type="EMBL" id="ASPP01037161">
    <property type="protein sequence ID" value="ETO01899.1"/>
    <property type="molecule type" value="Genomic_DNA"/>
</dbReference>
<evidence type="ECO:0000313" key="4">
    <source>
        <dbReference type="Proteomes" id="UP000023152"/>
    </source>
</evidence>
<evidence type="ECO:0000259" key="2">
    <source>
        <dbReference type="Pfam" id="PF14529"/>
    </source>
</evidence>
<dbReference type="InterPro" id="IPR005135">
    <property type="entry name" value="Endo/exonuclease/phosphatase"/>
</dbReference>
<evidence type="ECO:0000256" key="1">
    <source>
        <dbReference type="SAM" id="MobiDB-lite"/>
    </source>
</evidence>
<dbReference type="Gene3D" id="3.60.10.10">
    <property type="entry name" value="Endonuclease/exonuclease/phosphatase"/>
    <property type="match status" value="1"/>
</dbReference>
<feature type="region of interest" description="Disordered" evidence="1">
    <location>
        <begin position="208"/>
        <end position="239"/>
    </location>
</feature>
<dbReference type="SUPFAM" id="SSF56219">
    <property type="entry name" value="DNase I-like"/>
    <property type="match status" value="1"/>
</dbReference>
<keyword evidence="4" id="KW-1185">Reference proteome</keyword>
<dbReference type="Pfam" id="PF14529">
    <property type="entry name" value="Exo_endo_phos_2"/>
    <property type="match status" value="1"/>
</dbReference>
<comment type="caution">
    <text evidence="3">The sequence shown here is derived from an EMBL/GenBank/DDBJ whole genome shotgun (WGS) entry which is preliminary data.</text>
</comment>
<dbReference type="InterPro" id="IPR036691">
    <property type="entry name" value="Endo/exonu/phosph_ase_sf"/>
</dbReference>
<reference evidence="3 4" key="1">
    <citation type="journal article" date="2013" name="Curr. Biol.">
        <title>The Genome of the Foraminiferan Reticulomyxa filosa.</title>
        <authorList>
            <person name="Glockner G."/>
            <person name="Hulsmann N."/>
            <person name="Schleicher M."/>
            <person name="Noegel A.A."/>
            <person name="Eichinger L."/>
            <person name="Gallinger C."/>
            <person name="Pawlowski J."/>
            <person name="Sierra R."/>
            <person name="Euteneuer U."/>
            <person name="Pillet L."/>
            <person name="Moustafa A."/>
            <person name="Platzer M."/>
            <person name="Groth M."/>
            <person name="Szafranski K."/>
            <person name="Schliwa M."/>
        </authorList>
    </citation>
    <scope>NUCLEOTIDE SEQUENCE [LARGE SCALE GENOMIC DNA]</scope>
</reference>
<sequence length="302" mass="35019">MKSQTSILKIFGKNGKSLSTKVKAHTFSSIGKQCLHFHETVQYQEFDKIAKNFNDMKISIEEKENKGENIETKAQEITNPETNRCVLLKNVSTRETEKEIIETLQEMEYDVEKVIADHKSDIFEHRKCKKGIERRLLVLDITWQSVSTMINIEIVQDHTSISARIALESIISPKIVSRKESAKNEMYFVQRQSCDRLHFMSYHPENNAKDWTKTRTEPDERTNPTEQSTRRNHSNEETTYLPVSITSALKSFEKEVTEARKVTEHIVIGGDWNAHNPAWLDDNFDDIGEHVVDFIVNNNLHI</sequence>
<feature type="domain" description="Endonuclease/exonuclease/phosphatase" evidence="2">
    <location>
        <begin position="240"/>
        <end position="301"/>
    </location>
</feature>
<proteinExistence type="predicted"/>
<evidence type="ECO:0000313" key="3">
    <source>
        <dbReference type="EMBL" id="ETO01899.1"/>
    </source>
</evidence>
<dbReference type="AlphaFoldDB" id="X6LJZ0"/>
<organism evidence="3 4">
    <name type="scientific">Reticulomyxa filosa</name>
    <dbReference type="NCBI Taxonomy" id="46433"/>
    <lineage>
        <taxon>Eukaryota</taxon>
        <taxon>Sar</taxon>
        <taxon>Rhizaria</taxon>
        <taxon>Retaria</taxon>
        <taxon>Foraminifera</taxon>
        <taxon>Monothalamids</taxon>
        <taxon>Reticulomyxidae</taxon>
        <taxon>Reticulomyxa</taxon>
    </lineage>
</organism>
<accession>X6LJZ0</accession>
<dbReference type="GO" id="GO:0003824">
    <property type="term" value="F:catalytic activity"/>
    <property type="evidence" value="ECO:0007669"/>
    <property type="project" value="InterPro"/>
</dbReference>
<protein>
    <recommendedName>
        <fullName evidence="2">Endonuclease/exonuclease/phosphatase domain-containing protein</fullName>
    </recommendedName>
</protein>
<dbReference type="Proteomes" id="UP000023152">
    <property type="component" value="Unassembled WGS sequence"/>
</dbReference>
<gene>
    <name evidence="3" type="ORF">RFI_35540</name>
</gene>
<name>X6LJZ0_RETFI</name>